<evidence type="ECO:0000313" key="3">
    <source>
        <dbReference type="Proteomes" id="UP000066480"/>
    </source>
</evidence>
<feature type="transmembrane region" description="Helical" evidence="1">
    <location>
        <begin position="49"/>
        <end position="69"/>
    </location>
</feature>
<feature type="transmembrane region" description="Helical" evidence="1">
    <location>
        <begin position="21"/>
        <end position="43"/>
    </location>
</feature>
<dbReference type="EMBL" id="CP011112">
    <property type="protein sequence ID" value="AKU16145.1"/>
    <property type="molecule type" value="Genomic_DNA"/>
</dbReference>
<evidence type="ECO:0000256" key="1">
    <source>
        <dbReference type="SAM" id="Phobius"/>
    </source>
</evidence>
<proteinExistence type="predicted"/>
<sequence length="79" mass="8624">MSATPSPAQNEPKKVFRQRTALVSGGFLLLVLAIVIVLTLLGDTEKTKSVMWCVAIGLLVWVALLRPSVVMWRCCGPRS</sequence>
<reference evidence="2 3" key="1">
    <citation type="submission" date="2015-03" db="EMBL/GenBank/DDBJ databases">
        <title>Luteipulveratus halotolerans sp. nov., a novel actinobacterium (Dermacoccaceae) from Sarawak, Malaysia.</title>
        <authorList>
            <person name="Juboi H."/>
            <person name="Basik A."/>
            <person name="Shamsul S.S."/>
            <person name="Arnold P."/>
            <person name="Schmitt E.K."/>
            <person name="Sanglier J.-J."/>
            <person name="Yeo T."/>
        </authorList>
    </citation>
    <scope>NUCLEOTIDE SEQUENCE [LARGE SCALE GENOMIC DNA]</scope>
    <source>
        <strain evidence="2 3">MN07-A0370</strain>
    </source>
</reference>
<dbReference type="AlphaFoldDB" id="A0A0K1JHS4"/>
<keyword evidence="1" id="KW-0812">Transmembrane</keyword>
<protein>
    <submittedName>
        <fullName evidence="2">Uncharacterized protein</fullName>
    </submittedName>
</protein>
<name>A0A0K1JHS4_9MICO</name>
<accession>A0A0K1JHS4</accession>
<organism evidence="2 3">
    <name type="scientific">Luteipulveratus mongoliensis</name>
    <dbReference type="NCBI Taxonomy" id="571913"/>
    <lineage>
        <taxon>Bacteria</taxon>
        <taxon>Bacillati</taxon>
        <taxon>Actinomycetota</taxon>
        <taxon>Actinomycetes</taxon>
        <taxon>Micrococcales</taxon>
        <taxon>Dermacoccaceae</taxon>
        <taxon>Luteipulveratus</taxon>
    </lineage>
</organism>
<keyword evidence="3" id="KW-1185">Reference proteome</keyword>
<dbReference type="STRING" id="571913.VV02_10180"/>
<keyword evidence="1" id="KW-0472">Membrane</keyword>
<dbReference type="KEGG" id="lmoi:VV02_10180"/>
<dbReference type="RefSeq" id="WP_052591399.1">
    <property type="nucleotide sequence ID" value="NZ_CP011112.1"/>
</dbReference>
<evidence type="ECO:0000313" key="2">
    <source>
        <dbReference type="EMBL" id="AKU16145.1"/>
    </source>
</evidence>
<gene>
    <name evidence="2" type="ORF">VV02_10180</name>
</gene>
<dbReference type="Proteomes" id="UP000066480">
    <property type="component" value="Chromosome"/>
</dbReference>
<dbReference type="PATRIC" id="fig|571913.6.peg.2077"/>
<keyword evidence="1" id="KW-1133">Transmembrane helix</keyword>